<evidence type="ECO:0000313" key="1">
    <source>
        <dbReference type="EMBL" id="WBL37407.1"/>
    </source>
</evidence>
<proteinExistence type="predicted"/>
<sequence length="307" mass="32909">MSDHFAEALSPIDAATLWPQLHRLDTEVVALRGGQNLLVSSGLAATGITRLPKVPRTAVVGLRRGLSYRGVAVARQLAGGAGWDVASLRIGRPKDDDAVTALLQGLAREVALRGGRVLYLRYAEGSPHAGALRRAGFYAYRLERLYALRSSRAAPGPENPFRPAVRADRAGIFRLYCRAVPEPVRRNEAPGQQEFRAVLDSFDCEQEFVADGEGGLIGWAGIGEREAHLLLAEGGALVDAALDTVEAHAPRHGALVVAEHQPGIEAAAQERGYPALGVRLMCARRLARAETLKEVVAVPAESFPVPQ</sequence>
<dbReference type="SUPFAM" id="SSF55729">
    <property type="entry name" value="Acyl-CoA N-acyltransferases (Nat)"/>
    <property type="match status" value="1"/>
</dbReference>
<dbReference type="EMBL" id="CP115149">
    <property type="protein sequence ID" value="WBL37407.1"/>
    <property type="molecule type" value="Genomic_DNA"/>
</dbReference>
<reference evidence="1 2" key="1">
    <citation type="journal article" date="2023" name="ISME J.">
        <title>Thermophilic Dehalococcoidia with unusual traits shed light on an unexpected past.</title>
        <authorList>
            <person name="Palmer M."/>
            <person name="Covington J.K."/>
            <person name="Zhou E.M."/>
            <person name="Thomas S.C."/>
            <person name="Habib N."/>
            <person name="Seymour C.O."/>
            <person name="Lai D."/>
            <person name="Johnston J."/>
            <person name="Hashimi A."/>
            <person name="Jiao J.Y."/>
            <person name="Muok A.R."/>
            <person name="Liu L."/>
            <person name="Xian W.D."/>
            <person name="Zhi X.Y."/>
            <person name="Li M.M."/>
            <person name="Silva L.P."/>
            <person name="Bowen B.P."/>
            <person name="Louie K."/>
            <person name="Briegel A."/>
            <person name="Pett-Ridge J."/>
            <person name="Weber P.K."/>
            <person name="Tocheva E.I."/>
            <person name="Woyke T."/>
            <person name="Northen T.R."/>
            <person name="Mayali X."/>
            <person name="Li W.J."/>
            <person name="Hedlund B.P."/>
        </authorList>
    </citation>
    <scope>NUCLEOTIDE SEQUENCE [LARGE SCALE GENOMIC DNA]</scope>
    <source>
        <strain evidence="1 2">YIM 72310</strain>
    </source>
</reference>
<evidence type="ECO:0008006" key="3">
    <source>
        <dbReference type="Google" id="ProtNLM"/>
    </source>
</evidence>
<organism evidence="1 2">
    <name type="scientific">Tepidiforma flava</name>
    <dbReference type="NCBI Taxonomy" id="3004094"/>
    <lineage>
        <taxon>Bacteria</taxon>
        <taxon>Bacillati</taxon>
        <taxon>Chloroflexota</taxon>
        <taxon>Tepidiformia</taxon>
        <taxon>Tepidiformales</taxon>
        <taxon>Tepidiformaceae</taxon>
        <taxon>Tepidiforma</taxon>
    </lineage>
</organism>
<dbReference type="Proteomes" id="UP001212803">
    <property type="component" value="Chromosome"/>
</dbReference>
<dbReference type="RefSeq" id="WP_270057920.1">
    <property type="nucleotide sequence ID" value="NZ_CP115149.1"/>
</dbReference>
<evidence type="ECO:0000313" key="2">
    <source>
        <dbReference type="Proteomes" id="UP001212803"/>
    </source>
</evidence>
<protein>
    <recommendedName>
        <fullName evidence="3">N-acetyltransferase domain-containing protein</fullName>
    </recommendedName>
</protein>
<name>A0ABY7MBQ3_9CHLR</name>
<dbReference type="InterPro" id="IPR016181">
    <property type="entry name" value="Acyl_CoA_acyltransferase"/>
</dbReference>
<gene>
    <name evidence="1" type="ORF">O0235_07480</name>
</gene>
<keyword evidence="2" id="KW-1185">Reference proteome</keyword>
<accession>A0ABY7MBQ3</accession>